<feature type="compositionally biased region" description="Pro residues" evidence="1">
    <location>
        <begin position="16"/>
        <end position="25"/>
    </location>
</feature>
<proteinExistence type="predicted"/>
<comment type="caution">
    <text evidence="2">The sequence shown here is derived from an EMBL/GenBank/DDBJ whole genome shotgun (WGS) entry which is preliminary data.</text>
</comment>
<dbReference type="Proteomes" id="UP000583556">
    <property type="component" value="Unassembled WGS sequence"/>
</dbReference>
<evidence type="ECO:0000313" key="3">
    <source>
        <dbReference type="Proteomes" id="UP000583556"/>
    </source>
</evidence>
<evidence type="ECO:0000256" key="1">
    <source>
        <dbReference type="SAM" id="MobiDB-lite"/>
    </source>
</evidence>
<name>A0A7Y0BMB3_9SPHN</name>
<organism evidence="2 3">
    <name type="scientific">Novosphingobium olei</name>
    <dbReference type="NCBI Taxonomy" id="2728851"/>
    <lineage>
        <taxon>Bacteria</taxon>
        <taxon>Pseudomonadati</taxon>
        <taxon>Pseudomonadota</taxon>
        <taxon>Alphaproteobacteria</taxon>
        <taxon>Sphingomonadales</taxon>
        <taxon>Sphingomonadaceae</taxon>
        <taxon>Novosphingobium</taxon>
    </lineage>
</organism>
<keyword evidence="3" id="KW-1185">Reference proteome</keyword>
<reference evidence="2 3" key="1">
    <citation type="submission" date="2020-04" db="EMBL/GenBank/DDBJ databases">
        <title>Novosphingobium sp. TW-4 isolated from soil.</title>
        <authorList>
            <person name="Dahal R.H."/>
            <person name="Chaudhary D.K."/>
        </authorList>
    </citation>
    <scope>NUCLEOTIDE SEQUENCE [LARGE SCALE GENOMIC DNA]</scope>
    <source>
        <strain evidence="2 3">TW-4</strain>
    </source>
</reference>
<dbReference type="EMBL" id="JABBGM010000002">
    <property type="protein sequence ID" value="NML92985.1"/>
    <property type="molecule type" value="Genomic_DNA"/>
</dbReference>
<evidence type="ECO:0000313" key="2">
    <source>
        <dbReference type="EMBL" id="NML92985.1"/>
    </source>
</evidence>
<protein>
    <submittedName>
        <fullName evidence="2">Uncharacterized protein</fullName>
    </submittedName>
</protein>
<accession>A0A7Y0BMB3</accession>
<feature type="region of interest" description="Disordered" evidence="1">
    <location>
        <begin position="1"/>
        <end position="58"/>
    </location>
</feature>
<sequence length="58" mass="6058">MASQPDAPKPDRIEPQSPPETPASPTPQEDPAGQPDEISPPQPDIIEPGTPVEAPPPD</sequence>
<gene>
    <name evidence="2" type="ORF">HHL27_04785</name>
</gene>
<dbReference type="AlphaFoldDB" id="A0A7Y0BMB3"/>
<dbReference type="RefSeq" id="WP_169492254.1">
    <property type="nucleotide sequence ID" value="NZ_JABBGM010000002.1"/>
</dbReference>